<reference evidence="6 7" key="1">
    <citation type="submission" date="2019-07" db="EMBL/GenBank/DDBJ databases">
        <title>Complete Genome Sequence and Methylome Analysis of Nocardia otitidis-caviarum NEB252.</title>
        <authorList>
            <person name="Fomenkov A."/>
            <person name="Anton B.P."/>
            <person name="Vincze T."/>
            <person name="Roberts R.J."/>
        </authorList>
    </citation>
    <scope>NUCLEOTIDE SEQUENCE [LARGE SCALE GENOMIC DNA]</scope>
    <source>
        <strain evidence="6 7">NEB252</strain>
    </source>
</reference>
<keyword evidence="3" id="KW-0804">Transcription</keyword>
<dbReference type="AlphaFoldDB" id="A0A516NM21"/>
<keyword evidence="2 4" id="KW-0238">DNA-binding</keyword>
<dbReference type="Pfam" id="PF00440">
    <property type="entry name" value="TetR_N"/>
    <property type="match status" value="1"/>
</dbReference>
<dbReference type="PANTHER" id="PTHR30055:SF234">
    <property type="entry name" value="HTH-TYPE TRANSCRIPTIONAL REGULATOR BETI"/>
    <property type="match status" value="1"/>
</dbReference>
<dbReference type="InterPro" id="IPR009057">
    <property type="entry name" value="Homeodomain-like_sf"/>
</dbReference>
<evidence type="ECO:0000256" key="3">
    <source>
        <dbReference type="ARBA" id="ARBA00023163"/>
    </source>
</evidence>
<dbReference type="GO" id="GO:0000976">
    <property type="term" value="F:transcription cis-regulatory region binding"/>
    <property type="evidence" value="ECO:0007669"/>
    <property type="project" value="TreeGrafter"/>
</dbReference>
<dbReference type="InterPro" id="IPR001647">
    <property type="entry name" value="HTH_TetR"/>
</dbReference>
<dbReference type="PROSITE" id="PS50977">
    <property type="entry name" value="HTH_TETR_2"/>
    <property type="match status" value="1"/>
</dbReference>
<proteinExistence type="predicted"/>
<evidence type="ECO:0000256" key="4">
    <source>
        <dbReference type="PROSITE-ProRule" id="PRU00335"/>
    </source>
</evidence>
<name>A0A516NM21_9NOCA</name>
<protein>
    <submittedName>
        <fullName evidence="6">TetR/AcrR family transcriptional regulator</fullName>
    </submittedName>
</protein>
<dbReference type="GO" id="GO:0003700">
    <property type="term" value="F:DNA-binding transcription factor activity"/>
    <property type="evidence" value="ECO:0007669"/>
    <property type="project" value="TreeGrafter"/>
</dbReference>
<feature type="DNA-binding region" description="H-T-H motif" evidence="4">
    <location>
        <begin position="69"/>
        <end position="88"/>
    </location>
</feature>
<dbReference type="EMBL" id="CP041695">
    <property type="protein sequence ID" value="QDP79963.1"/>
    <property type="molecule type" value="Genomic_DNA"/>
</dbReference>
<accession>A0A516NM21</accession>
<evidence type="ECO:0000256" key="2">
    <source>
        <dbReference type="ARBA" id="ARBA00023125"/>
    </source>
</evidence>
<sequence>MRWQSHWFGAMALCSYGDGAVLAWCRACHHRAMADRPGARRAPHRPSRQDAVLDAAVALCAARPIEQVTVAEIATAAGMTPAAVYYHYRSKDEVLLAAVRRFARALTSRLCDEFERSPDVPIGDVLDAMLHWCSHRRDAALVYFVRSPGWNSAVEALRGAHRAEVVVVLEAELARRHGKSSPARCGVAATALSSLLEVAAVAWLTEDAVLANLGRRRFGAEVRAIAEDIGAL</sequence>
<feature type="domain" description="HTH tetR-type" evidence="5">
    <location>
        <begin position="46"/>
        <end position="106"/>
    </location>
</feature>
<organism evidence="6 7">
    <name type="scientific">Nocardia otitidiscaviarum</name>
    <dbReference type="NCBI Taxonomy" id="1823"/>
    <lineage>
        <taxon>Bacteria</taxon>
        <taxon>Bacillati</taxon>
        <taxon>Actinomycetota</taxon>
        <taxon>Actinomycetes</taxon>
        <taxon>Mycobacteriales</taxon>
        <taxon>Nocardiaceae</taxon>
        <taxon>Nocardia</taxon>
    </lineage>
</organism>
<dbReference type="PRINTS" id="PR00455">
    <property type="entry name" value="HTHTETR"/>
</dbReference>
<evidence type="ECO:0000313" key="7">
    <source>
        <dbReference type="Proteomes" id="UP000317039"/>
    </source>
</evidence>
<dbReference type="Proteomes" id="UP000317039">
    <property type="component" value="Chromosome"/>
</dbReference>
<dbReference type="SUPFAM" id="SSF46689">
    <property type="entry name" value="Homeodomain-like"/>
    <property type="match status" value="1"/>
</dbReference>
<dbReference type="Gene3D" id="1.10.357.10">
    <property type="entry name" value="Tetracycline Repressor, domain 2"/>
    <property type="match status" value="1"/>
</dbReference>
<gene>
    <name evidence="6" type="ORF">FOH10_15875</name>
</gene>
<keyword evidence="1" id="KW-0805">Transcription regulation</keyword>
<dbReference type="InterPro" id="IPR050109">
    <property type="entry name" value="HTH-type_TetR-like_transc_reg"/>
</dbReference>
<evidence type="ECO:0000256" key="1">
    <source>
        <dbReference type="ARBA" id="ARBA00023015"/>
    </source>
</evidence>
<dbReference type="PANTHER" id="PTHR30055">
    <property type="entry name" value="HTH-TYPE TRANSCRIPTIONAL REGULATOR RUTR"/>
    <property type="match status" value="1"/>
</dbReference>
<evidence type="ECO:0000259" key="5">
    <source>
        <dbReference type="PROSITE" id="PS50977"/>
    </source>
</evidence>
<dbReference type="KEGG" id="nod:FOH10_15875"/>
<evidence type="ECO:0000313" key="6">
    <source>
        <dbReference type="EMBL" id="QDP79963.1"/>
    </source>
</evidence>